<protein>
    <submittedName>
        <fullName evidence="1">Uncharacterized protein</fullName>
    </submittedName>
</protein>
<dbReference type="Proteomes" id="UP000216133">
    <property type="component" value="Unassembled WGS sequence"/>
</dbReference>
<gene>
    <name evidence="1" type="ORF">CHH61_25705</name>
</gene>
<dbReference type="EMBL" id="NPBS01000832">
    <property type="protein sequence ID" value="PAF11734.1"/>
    <property type="molecule type" value="Genomic_DNA"/>
</dbReference>
<proteinExistence type="predicted"/>
<evidence type="ECO:0000313" key="1">
    <source>
        <dbReference type="EMBL" id="PAF11734.1"/>
    </source>
</evidence>
<feature type="non-terminal residue" evidence="1">
    <location>
        <position position="71"/>
    </location>
</feature>
<dbReference type="AlphaFoldDB" id="A0A268QUN3"/>
<feature type="non-terminal residue" evidence="1">
    <location>
        <position position="1"/>
    </location>
</feature>
<organism evidence="1 2">
    <name type="scientific">Shouchella clausii</name>
    <name type="common">Alkalihalobacillus clausii</name>
    <dbReference type="NCBI Taxonomy" id="79880"/>
    <lineage>
        <taxon>Bacteria</taxon>
        <taxon>Bacillati</taxon>
        <taxon>Bacillota</taxon>
        <taxon>Bacilli</taxon>
        <taxon>Bacillales</taxon>
        <taxon>Bacillaceae</taxon>
        <taxon>Shouchella</taxon>
    </lineage>
</organism>
<reference evidence="1 2" key="1">
    <citation type="submission" date="2017-07" db="EMBL/GenBank/DDBJ databases">
        <title>Isolation and whole genome analysis of endospore-forming bacteria from heroin.</title>
        <authorList>
            <person name="Kalinowski J."/>
            <person name="Ahrens B."/>
            <person name="Al-Dilaimi A."/>
            <person name="Winkler A."/>
            <person name="Wibberg D."/>
            <person name="Schleenbecker U."/>
            <person name="Ruckert C."/>
            <person name="Wolfel R."/>
            <person name="Grass G."/>
        </authorList>
    </citation>
    <scope>NUCLEOTIDE SEQUENCE [LARGE SCALE GENOMIC DNA]</scope>
    <source>
        <strain evidence="1 2">7523-2</strain>
    </source>
</reference>
<accession>A0A268QUN3</accession>
<evidence type="ECO:0000313" key="2">
    <source>
        <dbReference type="Proteomes" id="UP000216133"/>
    </source>
</evidence>
<comment type="caution">
    <text evidence="1">The sequence shown here is derived from an EMBL/GenBank/DDBJ whole genome shotgun (WGS) entry which is preliminary data.</text>
</comment>
<sequence>VDWEGVLWTEKKENLISSLTTVVNHAEEALYGSGKEQKKAVKELYKAGLPKGSEKLWAYHDQVYWFVSLNI</sequence>
<name>A0A268QUN3_SHOCL</name>